<keyword evidence="2" id="KW-1185">Reference proteome</keyword>
<name>A0A0W0S089_9GAMM</name>
<dbReference type="PATRIC" id="fig|29422.6.peg.3202"/>
<gene>
    <name evidence="1" type="ORF">Lbru_3026</name>
</gene>
<dbReference type="EMBL" id="LNXV01000036">
    <property type="protein sequence ID" value="KTC76919.1"/>
    <property type="molecule type" value="Genomic_DNA"/>
</dbReference>
<protein>
    <submittedName>
        <fullName evidence="1">Uncharacterized protein</fullName>
    </submittedName>
</protein>
<accession>A0A0W0S089</accession>
<reference evidence="1 2" key="1">
    <citation type="submission" date="2015-11" db="EMBL/GenBank/DDBJ databases">
        <title>Genomic analysis of 38 Legionella species identifies large and diverse effector repertoires.</title>
        <authorList>
            <person name="Burstein D."/>
            <person name="Amaro F."/>
            <person name="Zusman T."/>
            <person name="Lifshitz Z."/>
            <person name="Cohen O."/>
            <person name="Gilbert J.A."/>
            <person name="Pupko T."/>
            <person name="Shuman H.A."/>
            <person name="Segal G."/>
        </authorList>
    </citation>
    <scope>NUCLEOTIDE SEQUENCE [LARGE SCALE GENOMIC DNA]</scope>
    <source>
        <strain evidence="1 2">ATCC 43878</strain>
    </source>
</reference>
<sequence length="170" mass="19351">MELGDNMKQLILHPTEISQWHALVNEAQASTRLVLDENTESYLVFLLMRFSQGPRLIESVLALDFLESMNNPRRQVELLKDVGDKSLLFCGLFPGIAKKRHVSLDYFVDIGQAAYLTVGELHERQTADLYFQLSAQFLSLQQILRAMRGEFLDASSWNDLVLSKFGSSLQ</sequence>
<evidence type="ECO:0000313" key="1">
    <source>
        <dbReference type="EMBL" id="KTC76919.1"/>
    </source>
</evidence>
<comment type="caution">
    <text evidence="1">The sequence shown here is derived from an EMBL/GenBank/DDBJ whole genome shotgun (WGS) entry which is preliminary data.</text>
</comment>
<evidence type="ECO:0000313" key="2">
    <source>
        <dbReference type="Proteomes" id="UP000054742"/>
    </source>
</evidence>
<dbReference type="AlphaFoldDB" id="A0A0W0S089"/>
<dbReference type="Proteomes" id="UP000054742">
    <property type="component" value="Unassembled WGS sequence"/>
</dbReference>
<proteinExistence type="predicted"/>
<dbReference type="STRING" id="29422.Lbru_3026"/>
<organism evidence="1 2">
    <name type="scientific">Legionella brunensis</name>
    <dbReference type="NCBI Taxonomy" id="29422"/>
    <lineage>
        <taxon>Bacteria</taxon>
        <taxon>Pseudomonadati</taxon>
        <taxon>Pseudomonadota</taxon>
        <taxon>Gammaproteobacteria</taxon>
        <taxon>Legionellales</taxon>
        <taxon>Legionellaceae</taxon>
        <taxon>Legionella</taxon>
    </lineage>
</organism>